<sequence length="163" mass="17012">MAMTNLSPIRAACAVTALAAALAACALQPEKRVPREEISVSTADAARAASLISAYRVSKGLSPVRVDTALNAPATEQAVAVAQYGKLTHGNFSARMERYGAPGAAAENLSAGSSDVADVINRWKRSSGHNRNMLLPDMRRIGLAKATSPGKGYGSYWALVLAN</sequence>
<dbReference type="Proteomes" id="UP000294881">
    <property type="component" value="Unassembled WGS sequence"/>
</dbReference>
<comment type="caution">
    <text evidence="3">The sequence shown here is derived from an EMBL/GenBank/DDBJ whole genome shotgun (WGS) entry which is preliminary data.</text>
</comment>
<dbReference type="PANTHER" id="PTHR31157:SF1">
    <property type="entry name" value="SCP DOMAIN-CONTAINING PROTEIN"/>
    <property type="match status" value="1"/>
</dbReference>
<dbReference type="SUPFAM" id="SSF55797">
    <property type="entry name" value="PR-1-like"/>
    <property type="match status" value="1"/>
</dbReference>
<dbReference type="EMBL" id="SLWL01000001">
    <property type="protein sequence ID" value="TCO15936.1"/>
    <property type="molecule type" value="Genomic_DNA"/>
</dbReference>
<evidence type="ECO:0000256" key="1">
    <source>
        <dbReference type="SAM" id="SignalP"/>
    </source>
</evidence>
<evidence type="ECO:0000313" key="3">
    <source>
        <dbReference type="EMBL" id="TCO15936.1"/>
    </source>
</evidence>
<evidence type="ECO:0000313" key="4">
    <source>
        <dbReference type="Proteomes" id="UP000294881"/>
    </source>
</evidence>
<accession>A0A4R2GZ66</accession>
<keyword evidence="4" id="KW-1185">Reference proteome</keyword>
<dbReference type="InterPro" id="IPR014044">
    <property type="entry name" value="CAP_dom"/>
</dbReference>
<feature type="signal peptide" evidence="1">
    <location>
        <begin position="1"/>
        <end position="26"/>
    </location>
</feature>
<dbReference type="Gene3D" id="3.40.33.10">
    <property type="entry name" value="CAP"/>
    <property type="match status" value="1"/>
</dbReference>
<proteinExistence type="predicted"/>
<dbReference type="InterPro" id="IPR035940">
    <property type="entry name" value="CAP_sf"/>
</dbReference>
<feature type="domain" description="SCP" evidence="2">
    <location>
        <begin position="51"/>
        <end position="157"/>
    </location>
</feature>
<protein>
    <submittedName>
        <fullName evidence="3">Uncharacterized protein YkwD</fullName>
    </submittedName>
</protein>
<reference evidence="3 4" key="1">
    <citation type="submission" date="2019-03" db="EMBL/GenBank/DDBJ databases">
        <title>Genomic Encyclopedia of Type Strains, Phase IV (KMG-IV): sequencing the most valuable type-strain genomes for metagenomic binning, comparative biology and taxonomic classification.</title>
        <authorList>
            <person name="Goeker M."/>
        </authorList>
    </citation>
    <scope>NUCLEOTIDE SEQUENCE [LARGE SCALE GENOMIC DNA]</scope>
    <source>
        <strain evidence="3 4">DSM 22958</strain>
    </source>
</reference>
<gene>
    <name evidence="3" type="ORF">EV666_101186</name>
</gene>
<name>A0A4R2GZ66_9HYPH</name>
<feature type="chain" id="PRO_5020964508" evidence="1">
    <location>
        <begin position="27"/>
        <end position="163"/>
    </location>
</feature>
<dbReference type="AlphaFoldDB" id="A0A4R2GZ66"/>
<dbReference type="CDD" id="cd05379">
    <property type="entry name" value="CAP_bacterial"/>
    <property type="match status" value="1"/>
</dbReference>
<keyword evidence="1" id="KW-0732">Signal</keyword>
<evidence type="ECO:0000259" key="2">
    <source>
        <dbReference type="Pfam" id="PF00188"/>
    </source>
</evidence>
<organism evidence="3 4">
    <name type="scientific">Camelimonas lactis</name>
    <dbReference type="NCBI Taxonomy" id="659006"/>
    <lineage>
        <taxon>Bacteria</taxon>
        <taxon>Pseudomonadati</taxon>
        <taxon>Pseudomonadota</taxon>
        <taxon>Alphaproteobacteria</taxon>
        <taxon>Hyphomicrobiales</taxon>
        <taxon>Chelatococcaceae</taxon>
        <taxon>Camelimonas</taxon>
    </lineage>
</organism>
<dbReference type="PANTHER" id="PTHR31157">
    <property type="entry name" value="SCP DOMAIN-CONTAINING PROTEIN"/>
    <property type="match status" value="1"/>
</dbReference>
<dbReference type="Pfam" id="PF00188">
    <property type="entry name" value="CAP"/>
    <property type="match status" value="1"/>
</dbReference>